<sequence>MMLPCRIRLRRSALRSVLTVSCIGLIGPSWLGCAWIGGQAEPAWIDDANRKYPPAEYLTGMGQADNRQGAADQAYAAVARIFKAEVDARAKDWESYFVIERRGSTNVERRLTLETVTKVSTDKVLENVRVLETWHDRTKGLYYALAVLNRAQAEASLLDRLSALDRTIESDIAESRRASDKLITVRNLRKAAGNLVLREVYNADLRVVRPSGRGEASPYDVNDISKELARFLSTNLVVAVRMAGDHAEVAQHALMEGLIREGITVTAGAGEGTDAALTAQGVTRLLPVEVHDPYFKYVRWCGDVEVLDTASGRVLGVVSRGGKEGHLTEREAATRALRDMQQRLSSEVAVLIAAHIFGEAELPTPEGMPAGCPRDE</sequence>
<dbReference type="Pfam" id="PF02169">
    <property type="entry name" value="LPP20"/>
    <property type="match status" value="1"/>
</dbReference>
<evidence type="ECO:0000259" key="1">
    <source>
        <dbReference type="Pfam" id="PF02169"/>
    </source>
</evidence>
<keyword evidence="3" id="KW-1185">Reference proteome</keyword>
<dbReference type="OrthoDB" id="9769588at2"/>
<proteinExistence type="predicted"/>
<protein>
    <recommendedName>
        <fullName evidence="1">Lipoprotein LPP20-like domain-containing protein</fullName>
    </recommendedName>
</protein>
<dbReference type="Proteomes" id="UP000066284">
    <property type="component" value="Chromosome 1"/>
</dbReference>
<organism evidence="2 3">
    <name type="scientific">Candidatus Nitrospira inopinata</name>
    <dbReference type="NCBI Taxonomy" id="1715989"/>
    <lineage>
        <taxon>Bacteria</taxon>
        <taxon>Pseudomonadati</taxon>
        <taxon>Nitrospirota</taxon>
        <taxon>Nitrospiria</taxon>
        <taxon>Nitrospirales</taxon>
        <taxon>Nitrospiraceae</taxon>
        <taxon>Nitrospira</taxon>
    </lineage>
</organism>
<dbReference type="Gene3D" id="3.10.28.20">
    <property type="entry name" value="Acetamidase/Formamidase-like domains"/>
    <property type="match status" value="1"/>
</dbReference>
<reference evidence="3" key="1">
    <citation type="submission" date="2015-09" db="EMBL/GenBank/DDBJ databases">
        <authorList>
            <person name="Daims H."/>
        </authorList>
    </citation>
    <scope>NUCLEOTIDE SEQUENCE [LARGE SCALE GENOMIC DNA]</scope>
</reference>
<dbReference type="AlphaFoldDB" id="A0A0S4KRU6"/>
<dbReference type="PROSITE" id="PS51257">
    <property type="entry name" value="PROKAR_LIPOPROTEIN"/>
    <property type="match status" value="1"/>
</dbReference>
<accession>A0A0S4KRU6</accession>
<dbReference type="KEGG" id="nio:NITINOP_2192"/>
<dbReference type="RefSeq" id="WP_062485300.1">
    <property type="nucleotide sequence ID" value="NZ_LN885086.1"/>
</dbReference>
<dbReference type="EMBL" id="LN885086">
    <property type="protein sequence ID" value="CUQ67164.1"/>
    <property type="molecule type" value="Genomic_DNA"/>
</dbReference>
<dbReference type="InterPro" id="IPR024952">
    <property type="entry name" value="LPP20-like_dom"/>
</dbReference>
<name>A0A0S4KRU6_9BACT</name>
<dbReference type="STRING" id="1715989.NITINOP_2192"/>
<feature type="domain" description="Lipoprotein LPP20-like" evidence="1">
    <location>
        <begin position="42"/>
        <end position="148"/>
    </location>
</feature>
<evidence type="ECO:0000313" key="3">
    <source>
        <dbReference type="Proteomes" id="UP000066284"/>
    </source>
</evidence>
<evidence type="ECO:0000313" key="2">
    <source>
        <dbReference type="EMBL" id="CUQ67164.1"/>
    </source>
</evidence>
<gene>
    <name evidence="2" type="ORF">NITINOP_2192</name>
</gene>